<protein>
    <submittedName>
        <fullName evidence="2">Uncharacterized protein</fullName>
    </submittedName>
</protein>
<gene>
    <name evidence="2" type="ORF">ZT1E4_G4248</name>
</gene>
<organism evidence="2 3">
    <name type="scientific">Zymoseptoria tritici ST99CH_1E4</name>
    <dbReference type="NCBI Taxonomy" id="1276532"/>
    <lineage>
        <taxon>Eukaryota</taxon>
        <taxon>Fungi</taxon>
        <taxon>Dikarya</taxon>
        <taxon>Ascomycota</taxon>
        <taxon>Pezizomycotina</taxon>
        <taxon>Dothideomycetes</taxon>
        <taxon>Dothideomycetidae</taxon>
        <taxon>Mycosphaerellales</taxon>
        <taxon>Mycosphaerellaceae</taxon>
        <taxon>Zymoseptoria</taxon>
    </lineage>
</organism>
<dbReference type="Proteomes" id="UP000245764">
    <property type="component" value="Chromosome 3"/>
</dbReference>
<reference evidence="3" key="1">
    <citation type="submission" date="2017-05" db="EMBL/GenBank/DDBJ databases">
        <authorList>
            <person name="Song R."/>
            <person name="Chenine A.L."/>
            <person name="Ruprecht R.M."/>
        </authorList>
    </citation>
    <scope>NUCLEOTIDE SEQUENCE [LARGE SCALE GENOMIC DNA]</scope>
</reference>
<evidence type="ECO:0000256" key="1">
    <source>
        <dbReference type="SAM" id="MobiDB-lite"/>
    </source>
</evidence>
<evidence type="ECO:0000313" key="3">
    <source>
        <dbReference type="Proteomes" id="UP000245764"/>
    </source>
</evidence>
<evidence type="ECO:0000313" key="2">
    <source>
        <dbReference type="EMBL" id="SMR48856.1"/>
    </source>
</evidence>
<sequence length="99" mass="11131">MSSALSPSSSGTTSTRKATTSCPSPAMMPGAVDERPGPYRLLNDCQGGFFRHHTWHKERPREEFQDSAMQLLTRLLQERVKQNVDTILIEESKGQLGRR</sequence>
<dbReference type="EMBL" id="LT854255">
    <property type="protein sequence ID" value="SMR48856.1"/>
    <property type="molecule type" value="Genomic_DNA"/>
</dbReference>
<feature type="compositionally biased region" description="Low complexity" evidence="1">
    <location>
        <begin position="1"/>
        <end position="15"/>
    </location>
</feature>
<feature type="region of interest" description="Disordered" evidence="1">
    <location>
        <begin position="1"/>
        <end position="35"/>
    </location>
</feature>
<proteinExistence type="predicted"/>
<name>A0A2H1G5M4_ZYMTR</name>
<dbReference type="AlphaFoldDB" id="A0A2H1G5M4"/>
<accession>A0A2H1G5M4</accession>